<dbReference type="AlphaFoldDB" id="E1X290"/>
<protein>
    <submittedName>
        <fullName evidence="2">Secreted protein</fullName>
    </submittedName>
</protein>
<dbReference type="KEGG" id="bmx:BMS_0108"/>
<proteinExistence type="predicted"/>
<feature type="signal peptide" evidence="1">
    <location>
        <begin position="1"/>
        <end position="18"/>
    </location>
</feature>
<evidence type="ECO:0000313" key="3">
    <source>
        <dbReference type="Proteomes" id="UP000008963"/>
    </source>
</evidence>
<dbReference type="EMBL" id="FQ312005">
    <property type="protein sequence ID" value="CBW25046.1"/>
    <property type="molecule type" value="Genomic_DNA"/>
</dbReference>
<accession>E1X290</accession>
<feature type="chain" id="PRO_5003154635" evidence="1">
    <location>
        <begin position="19"/>
        <end position="269"/>
    </location>
</feature>
<dbReference type="HOGENOM" id="CLU_1033532_0_0_7"/>
<name>E1X290_HALMS</name>
<organism evidence="2 3">
    <name type="scientific">Halobacteriovorax marinus (strain ATCC BAA-682 / DSM 15412 / SJ)</name>
    <name type="common">Bacteriovorax marinus</name>
    <dbReference type="NCBI Taxonomy" id="862908"/>
    <lineage>
        <taxon>Bacteria</taxon>
        <taxon>Pseudomonadati</taxon>
        <taxon>Bdellovibrionota</taxon>
        <taxon>Bacteriovoracia</taxon>
        <taxon>Bacteriovoracales</taxon>
        <taxon>Halobacteriovoraceae</taxon>
        <taxon>Halobacteriovorax</taxon>
    </lineage>
</organism>
<dbReference type="RefSeq" id="WP_014242835.1">
    <property type="nucleotide sequence ID" value="NC_016620.1"/>
</dbReference>
<dbReference type="Proteomes" id="UP000008963">
    <property type="component" value="Chromosome"/>
</dbReference>
<keyword evidence="1" id="KW-0732">Signal</keyword>
<reference evidence="3" key="1">
    <citation type="journal article" date="2013" name="ISME J.">
        <title>A small predatory core genome in the divergent marine Bacteriovorax marinus SJ and the terrestrial Bdellovibrio bacteriovorus.</title>
        <authorList>
            <person name="Crossman L.C."/>
            <person name="Chen H."/>
            <person name="Cerdeno-Tarraga A.M."/>
            <person name="Brooks K."/>
            <person name="Quail M.A."/>
            <person name="Pineiro S.A."/>
            <person name="Hobley L."/>
            <person name="Sockett R.E."/>
            <person name="Bentley S.D."/>
            <person name="Parkhill J."/>
            <person name="Williams H.N."/>
            <person name="Stine O.C."/>
        </authorList>
    </citation>
    <scope>NUCLEOTIDE SEQUENCE [LARGE SCALE GENOMIC DNA]</scope>
    <source>
        <strain evidence="3">ATCC BAA-682 / DSM 15412 / SJ</strain>
    </source>
</reference>
<dbReference type="STRING" id="862908.BMS_0108"/>
<keyword evidence="3" id="KW-1185">Reference proteome</keyword>
<evidence type="ECO:0000256" key="1">
    <source>
        <dbReference type="SAM" id="SignalP"/>
    </source>
</evidence>
<gene>
    <name evidence="2" type="ordered locus">BMS_0108</name>
</gene>
<dbReference type="PATRIC" id="fig|862908.3.peg.103"/>
<dbReference type="OrthoDB" id="5291880at2"/>
<sequence length="269" mass="31238">MRVVSLFFLLLFSINSSAVNIPEVNEFDIRYYHPESYGLKDLVFEVRVSNLVETLNKRQSFGKIEDLYFKVYWMFPGQYQIEVNGFPKGFEEVKYQLKQMIKNRLDFVVPLKLAPRVRSYELSYFKTSSGKGVRGKDRTGTRPVSEIQLKFKSNGMLEEFKTFSPTGVNSSTFDLGVKGWSNNKWVVDKMTIKLIQGVQLTTIENEFEYKSYNGFGFPEKVDIKTTQEIVTNNEKNKPNKRTVNSTIEFSKYEVNTGKAMRFMTKGIKK</sequence>
<evidence type="ECO:0000313" key="2">
    <source>
        <dbReference type="EMBL" id="CBW25046.1"/>
    </source>
</evidence>